<gene>
    <name evidence="3" type="ORF">HYFRA_00004293</name>
</gene>
<feature type="transmembrane region" description="Helical" evidence="2">
    <location>
        <begin position="697"/>
        <end position="717"/>
    </location>
</feature>
<feature type="compositionally biased region" description="Basic residues" evidence="1">
    <location>
        <begin position="72"/>
        <end position="86"/>
    </location>
</feature>
<keyword evidence="2" id="KW-0812">Transmembrane</keyword>
<evidence type="ECO:0000256" key="1">
    <source>
        <dbReference type="SAM" id="MobiDB-lite"/>
    </source>
</evidence>
<feature type="region of interest" description="Disordered" evidence="1">
    <location>
        <begin position="52"/>
        <end position="119"/>
    </location>
</feature>
<organism evidence="3 4">
    <name type="scientific">Hymenoscyphus fraxineus</name>
    <dbReference type="NCBI Taxonomy" id="746836"/>
    <lineage>
        <taxon>Eukaryota</taxon>
        <taxon>Fungi</taxon>
        <taxon>Dikarya</taxon>
        <taxon>Ascomycota</taxon>
        <taxon>Pezizomycotina</taxon>
        <taxon>Leotiomycetes</taxon>
        <taxon>Helotiales</taxon>
        <taxon>Helotiaceae</taxon>
        <taxon>Hymenoscyphus</taxon>
    </lineage>
</organism>
<dbReference type="OrthoDB" id="409136at2759"/>
<evidence type="ECO:0000313" key="4">
    <source>
        <dbReference type="Proteomes" id="UP000696280"/>
    </source>
</evidence>
<proteinExistence type="predicted"/>
<protein>
    <submittedName>
        <fullName evidence="3">Uncharacterized protein</fullName>
    </submittedName>
</protein>
<reference evidence="3" key="1">
    <citation type="submission" date="2021-07" db="EMBL/GenBank/DDBJ databases">
        <authorList>
            <person name="Durling M."/>
        </authorList>
    </citation>
    <scope>NUCLEOTIDE SEQUENCE</scope>
</reference>
<keyword evidence="2" id="KW-0472">Membrane</keyword>
<sequence length="751" mass="84161">MCYLVVERYSVCRCIYYQHNVDMCGAHGYCGHSIEERTVLVGYSCERHDESQEKASSMSILPTTTDASGNGRKNKHISGSRSKKTKKGDAPLRTLYKPSLESQTTPEPIPTSKRGNITNNLRDSIEVGKSTTTLGKEEVAFILDHENYASDSSRAPSEIWTESDGTADSTSTIPRVEIASAELVSLIAEHDRLKNLYKPLITALGHIATGEALVAVLKSYAKSLKVDSSQPQEHKAGELVRSHARRISYACVAFHDPRAPAIDLDERWEALHRQKVQASTRVEDYLNNVASRELPEQDSQNDLDELSDDSDREDIEDPLPNLGKVKAFMTSGPPFDQLYADISHLLHENRDRKGATFVELTKSDAAKTTAKNSQTIDEKCDILEPDSLHGCPNQIPQETNDRRQVSSPAMYKYHQVFLPWLKSKFWSSMRPESTRLSWTCDCGSMLYEDYATTNPETINKLSQLIERPVNITTTTSAGSAPSNIRPPCTSTPSSNIPLPKIPTHEDFEGKAVHNCQVLNGSCKTCFKRMTRKFLALCVNTGRFHKTLGEIEVTDICRDSEAFSRIRSRYLEVRGFRARARKLFLLRASKVNFVKINVEDTFRADIIETPSIPPLTEVHLKHYEYSPLDLPLPPITSNSFLHYLENPDCESLKRTKRWLSCLPKRLEEQLLSRRISSEPDIIVSGWGIHIEETLNEEGVSILAFVILSASAIIGVIYSAMMGDASGGFTIAGYIATTLGVFVTVVYFRWQQE</sequence>
<keyword evidence="2" id="KW-1133">Transmembrane helix</keyword>
<dbReference type="AlphaFoldDB" id="A0A9N9KMU2"/>
<keyword evidence="4" id="KW-1185">Reference proteome</keyword>
<name>A0A9N9KMU2_9HELO</name>
<comment type="caution">
    <text evidence="3">The sequence shown here is derived from an EMBL/GenBank/DDBJ whole genome shotgun (WGS) entry which is preliminary data.</text>
</comment>
<feature type="compositionally biased region" description="Polar residues" evidence="1">
    <location>
        <begin position="54"/>
        <end position="68"/>
    </location>
</feature>
<feature type="transmembrane region" description="Helical" evidence="2">
    <location>
        <begin position="729"/>
        <end position="748"/>
    </location>
</feature>
<evidence type="ECO:0000256" key="2">
    <source>
        <dbReference type="SAM" id="Phobius"/>
    </source>
</evidence>
<accession>A0A9N9KMU2</accession>
<dbReference type="Proteomes" id="UP000696280">
    <property type="component" value="Unassembled WGS sequence"/>
</dbReference>
<feature type="compositionally biased region" description="Acidic residues" evidence="1">
    <location>
        <begin position="299"/>
        <end position="317"/>
    </location>
</feature>
<dbReference type="EMBL" id="CAJVRL010000025">
    <property type="protein sequence ID" value="CAG8949961.1"/>
    <property type="molecule type" value="Genomic_DNA"/>
</dbReference>
<feature type="region of interest" description="Disordered" evidence="1">
    <location>
        <begin position="473"/>
        <end position="494"/>
    </location>
</feature>
<feature type="region of interest" description="Disordered" evidence="1">
    <location>
        <begin position="291"/>
        <end position="319"/>
    </location>
</feature>
<evidence type="ECO:0000313" key="3">
    <source>
        <dbReference type="EMBL" id="CAG8949961.1"/>
    </source>
</evidence>